<reference evidence="1 2" key="1">
    <citation type="journal article" date="2016" name="DNA Res.">
        <title>The draft genome of MD-2 pineapple using hybrid error correction of long reads.</title>
        <authorList>
            <person name="Redwan R.M."/>
            <person name="Saidin A."/>
            <person name="Kumar S.V."/>
        </authorList>
    </citation>
    <scope>NUCLEOTIDE SEQUENCE [LARGE SCALE GENOMIC DNA]</scope>
    <source>
        <strain evidence="2">cv. MD2</strain>
        <tissue evidence="1">Leaf</tissue>
    </source>
</reference>
<comment type="caution">
    <text evidence="1">The sequence shown here is derived from an EMBL/GenBank/DDBJ whole genome shotgun (WGS) entry which is preliminary data.</text>
</comment>
<sequence length="111" mass="13294">MDVKYKDSCWEILESKFAFPRDPTTREKIRHNTIKKLGDLWRNYKCELKAKYYDESRKRKEILTRAPLSVNRAQFVRLVDYWRSDEAKKKLKKLMQKELDVTQGSSGDSSM</sequence>
<dbReference type="Proteomes" id="UP000092600">
    <property type="component" value="Unassembled WGS sequence"/>
</dbReference>
<evidence type="ECO:0000313" key="2">
    <source>
        <dbReference type="Proteomes" id="UP000092600"/>
    </source>
</evidence>
<dbReference type="AlphaFoldDB" id="A0A199VMP8"/>
<evidence type="ECO:0000313" key="1">
    <source>
        <dbReference type="EMBL" id="OAY78171.1"/>
    </source>
</evidence>
<dbReference type="EMBL" id="LSRQ01001354">
    <property type="protein sequence ID" value="OAY78171.1"/>
    <property type="molecule type" value="Genomic_DNA"/>
</dbReference>
<name>A0A199VMP8_ANACO</name>
<proteinExistence type="predicted"/>
<gene>
    <name evidence="1" type="ORF">ACMD2_26838</name>
</gene>
<dbReference type="PANTHER" id="PTHR33144:SF25">
    <property type="entry name" value="DUF4216 DOMAIN-CONTAINING PROTEIN"/>
    <property type="match status" value="1"/>
</dbReference>
<protein>
    <submittedName>
        <fullName evidence="1">Uncharacterized protein</fullName>
    </submittedName>
</protein>
<dbReference type="PANTHER" id="PTHR33144">
    <property type="entry name" value="OS10G0409366 PROTEIN-RELATED"/>
    <property type="match status" value="1"/>
</dbReference>
<accession>A0A199VMP8</accession>
<organism evidence="1 2">
    <name type="scientific">Ananas comosus</name>
    <name type="common">Pineapple</name>
    <name type="synonym">Ananas ananas</name>
    <dbReference type="NCBI Taxonomy" id="4615"/>
    <lineage>
        <taxon>Eukaryota</taxon>
        <taxon>Viridiplantae</taxon>
        <taxon>Streptophyta</taxon>
        <taxon>Embryophyta</taxon>
        <taxon>Tracheophyta</taxon>
        <taxon>Spermatophyta</taxon>
        <taxon>Magnoliopsida</taxon>
        <taxon>Liliopsida</taxon>
        <taxon>Poales</taxon>
        <taxon>Bromeliaceae</taxon>
        <taxon>Bromelioideae</taxon>
        <taxon>Ananas</taxon>
    </lineage>
</organism>